<evidence type="ECO:0000313" key="4">
    <source>
        <dbReference type="EMBL" id="KAJ2782482.1"/>
    </source>
</evidence>
<dbReference type="PANTHER" id="PTHR22870">
    <property type="entry name" value="REGULATOR OF CHROMOSOME CONDENSATION"/>
    <property type="match status" value="1"/>
</dbReference>
<dbReference type="Pfam" id="PF25390">
    <property type="entry name" value="WD40_RLD"/>
    <property type="match status" value="1"/>
</dbReference>
<dbReference type="Proteomes" id="UP001140217">
    <property type="component" value="Unassembled WGS sequence"/>
</dbReference>
<dbReference type="InterPro" id="IPR000408">
    <property type="entry name" value="Reg_chr_condens"/>
</dbReference>
<dbReference type="PRINTS" id="PR00633">
    <property type="entry name" value="RCCNDNSATION"/>
</dbReference>
<dbReference type="EMBL" id="JANBUL010000071">
    <property type="protein sequence ID" value="KAJ2782482.1"/>
    <property type="molecule type" value="Genomic_DNA"/>
</dbReference>
<dbReference type="PROSITE" id="PS00626">
    <property type="entry name" value="RCC1_2"/>
    <property type="match status" value="1"/>
</dbReference>
<accession>A0A9W8HCF6</accession>
<feature type="repeat" description="RCC1" evidence="2">
    <location>
        <begin position="230"/>
        <end position="282"/>
    </location>
</feature>
<keyword evidence="1" id="KW-0677">Repeat</keyword>
<feature type="repeat" description="RCC1" evidence="2">
    <location>
        <begin position="283"/>
        <end position="334"/>
    </location>
</feature>
<organism evidence="4 5">
    <name type="scientific">Coemansia javaensis</name>
    <dbReference type="NCBI Taxonomy" id="2761396"/>
    <lineage>
        <taxon>Eukaryota</taxon>
        <taxon>Fungi</taxon>
        <taxon>Fungi incertae sedis</taxon>
        <taxon>Zoopagomycota</taxon>
        <taxon>Kickxellomycotina</taxon>
        <taxon>Kickxellomycetes</taxon>
        <taxon>Kickxellales</taxon>
        <taxon>Kickxellaceae</taxon>
        <taxon>Coemansia</taxon>
    </lineage>
</organism>
<dbReference type="Gene3D" id="2.130.10.30">
    <property type="entry name" value="Regulator of chromosome condensation 1/beta-lactamase-inhibitor protein II"/>
    <property type="match status" value="2"/>
</dbReference>
<dbReference type="AlphaFoldDB" id="A0A9W8HCF6"/>
<dbReference type="PROSITE" id="PS50012">
    <property type="entry name" value="RCC1_3"/>
    <property type="match status" value="4"/>
</dbReference>
<name>A0A9W8HCF6_9FUNG</name>
<feature type="repeat" description="RCC1" evidence="2">
    <location>
        <begin position="384"/>
        <end position="438"/>
    </location>
</feature>
<dbReference type="InterPro" id="IPR051210">
    <property type="entry name" value="Ub_ligase/GEF_domain"/>
</dbReference>
<keyword evidence="5" id="KW-1185">Reference proteome</keyword>
<dbReference type="OrthoDB" id="5370059at2759"/>
<sequence length="444" mass="44867">MGLLARCGQRRRAAVWGGRAARWFVQARAQSSAVLAWGAFVGRFAAAGAGGQPAGLEPHACAAPTPLQPHLVFGAAPEAEIRVQAVGAGVRHALIAAKVAARGGAAGPRTLLAGLGLNRCGQLGRARAGASADASVVTELDADVVQIACGREHTAMVVRRPGAGARVAVCGSSAFGQTGPAEQQPAAGALAPPSTELRDLDVLDAALGAGESPAKVQCGLDHTVVLTTAGRVFALGWGADGQLGAGSESDSARPVRVRGLPDTVPIVDISSSTDFTLALGADGRLFYWGNAEYGQCMVGRKIERVLVPMEVPFGGGRIRAIAAGGCHALVLAEDGRVHACGFGALGLGAGRMSALLPLPISGLGGIDAVWASTDRCLAVDRRRGRVYSWGLGNAEGRLGDGSVAQCVLSPRQLDIDPALARRGLVALGNDIALVAEAPAAPGGT</sequence>
<proteinExistence type="predicted"/>
<dbReference type="InterPro" id="IPR009091">
    <property type="entry name" value="RCC1/BLIP-II"/>
</dbReference>
<evidence type="ECO:0000256" key="2">
    <source>
        <dbReference type="PROSITE-ProRule" id="PRU00235"/>
    </source>
</evidence>
<dbReference type="PANTHER" id="PTHR22870:SF408">
    <property type="entry name" value="OS09G0560450 PROTEIN"/>
    <property type="match status" value="1"/>
</dbReference>
<feature type="repeat" description="RCC1" evidence="2">
    <location>
        <begin position="110"/>
        <end position="160"/>
    </location>
</feature>
<reference evidence="4" key="1">
    <citation type="submission" date="2022-07" db="EMBL/GenBank/DDBJ databases">
        <title>Phylogenomic reconstructions and comparative analyses of Kickxellomycotina fungi.</title>
        <authorList>
            <person name="Reynolds N.K."/>
            <person name="Stajich J.E."/>
            <person name="Barry K."/>
            <person name="Grigoriev I.V."/>
            <person name="Crous P."/>
            <person name="Smith M.E."/>
        </authorList>
    </citation>
    <scope>NUCLEOTIDE SEQUENCE</scope>
    <source>
        <strain evidence="4">NBRC 105414</strain>
    </source>
</reference>
<evidence type="ECO:0000313" key="5">
    <source>
        <dbReference type="Proteomes" id="UP001140217"/>
    </source>
</evidence>
<gene>
    <name evidence="4" type="ORF">H4R18_002234</name>
</gene>
<dbReference type="InterPro" id="IPR058923">
    <property type="entry name" value="RCC1-like_dom"/>
</dbReference>
<comment type="caution">
    <text evidence="4">The sequence shown here is derived from an EMBL/GenBank/DDBJ whole genome shotgun (WGS) entry which is preliminary data.</text>
</comment>
<protein>
    <recommendedName>
        <fullName evidence="3">RCC1-like domain-containing protein</fullName>
    </recommendedName>
</protein>
<dbReference type="SUPFAM" id="SSF50985">
    <property type="entry name" value="RCC1/BLIP-II"/>
    <property type="match status" value="1"/>
</dbReference>
<evidence type="ECO:0000256" key="1">
    <source>
        <dbReference type="ARBA" id="ARBA00022737"/>
    </source>
</evidence>
<evidence type="ECO:0000259" key="3">
    <source>
        <dbReference type="Pfam" id="PF25390"/>
    </source>
</evidence>
<feature type="domain" description="RCC1-like" evidence="3">
    <location>
        <begin position="115"/>
        <end position="417"/>
    </location>
</feature>